<dbReference type="Proteomes" id="UP001049200">
    <property type="component" value="Unassembled WGS sequence"/>
</dbReference>
<dbReference type="RefSeq" id="WP_217872850.1">
    <property type="nucleotide sequence ID" value="NZ_JAHSTU010000008.1"/>
</dbReference>
<organism evidence="1 2">
    <name type="scientific">Pseudomonas azerbaijanoccidentalis</name>
    <dbReference type="NCBI Taxonomy" id="2842347"/>
    <lineage>
        <taxon>Bacteria</taxon>
        <taxon>Pseudomonadati</taxon>
        <taxon>Pseudomonadota</taxon>
        <taxon>Gammaproteobacteria</taxon>
        <taxon>Pseudomonadales</taxon>
        <taxon>Pseudomonadaceae</taxon>
        <taxon>Pseudomonas</taxon>
    </lineage>
</organism>
<reference evidence="1" key="1">
    <citation type="submission" date="2021-06" db="EMBL/GenBank/DDBJ databases">
        <title>Updating the genus Pseudomonas: Description of 43 new species and partition of the Pseudomonas putida group.</title>
        <authorList>
            <person name="Girard L."/>
            <person name="Lood C."/>
            <person name="Vandamme P."/>
            <person name="Rokni-Zadeh H."/>
            <person name="Van Noort V."/>
            <person name="Hofte M."/>
            <person name="Lavigne R."/>
            <person name="De Mot R."/>
        </authorList>
    </citation>
    <scope>NUCLEOTIDE SEQUENCE</scope>
    <source>
        <strain evidence="1">SWRI74</strain>
    </source>
</reference>
<accession>A0ABS6QVK7</accession>
<gene>
    <name evidence="1" type="ORF">KVG88_23085</name>
</gene>
<proteinExistence type="predicted"/>
<keyword evidence="2" id="KW-1185">Reference proteome</keyword>
<name>A0ABS6QVK7_9PSED</name>
<evidence type="ECO:0000313" key="1">
    <source>
        <dbReference type="EMBL" id="MBV4522956.1"/>
    </source>
</evidence>
<sequence>MHMQPLLQQRRDALGVLSIRTQAAREDFAEAERTVIEAARVMSMETKRARLIACENNILFQGPS</sequence>
<evidence type="ECO:0000313" key="2">
    <source>
        <dbReference type="Proteomes" id="UP001049200"/>
    </source>
</evidence>
<dbReference type="EMBL" id="JAHSTU010000008">
    <property type="protein sequence ID" value="MBV4522956.1"/>
    <property type="molecule type" value="Genomic_DNA"/>
</dbReference>
<comment type="caution">
    <text evidence="1">The sequence shown here is derived from an EMBL/GenBank/DDBJ whole genome shotgun (WGS) entry which is preliminary data.</text>
</comment>
<protein>
    <submittedName>
        <fullName evidence="1">Uncharacterized protein</fullName>
    </submittedName>
</protein>